<organism evidence="11 12">
    <name type="scientific">Olea europaea subsp. europaea</name>
    <dbReference type="NCBI Taxonomy" id="158383"/>
    <lineage>
        <taxon>Eukaryota</taxon>
        <taxon>Viridiplantae</taxon>
        <taxon>Streptophyta</taxon>
        <taxon>Embryophyta</taxon>
        <taxon>Tracheophyta</taxon>
        <taxon>Spermatophyta</taxon>
        <taxon>Magnoliopsida</taxon>
        <taxon>eudicotyledons</taxon>
        <taxon>Gunneridae</taxon>
        <taxon>Pentapetalae</taxon>
        <taxon>asterids</taxon>
        <taxon>lamiids</taxon>
        <taxon>Lamiales</taxon>
        <taxon>Oleaceae</taxon>
        <taxon>Oleeae</taxon>
        <taxon>Olea</taxon>
    </lineage>
</organism>
<dbReference type="InterPro" id="IPR036955">
    <property type="entry name" value="AP2/ERF_dom_sf"/>
</dbReference>
<evidence type="ECO:0000256" key="8">
    <source>
        <dbReference type="ARBA" id="ARBA00024343"/>
    </source>
</evidence>
<dbReference type="PANTHER" id="PTHR31985">
    <property type="entry name" value="ETHYLENE-RESPONSIVE TRANSCRIPTION FACTOR ERF042-RELATED"/>
    <property type="match status" value="1"/>
</dbReference>
<feature type="region of interest" description="Disordered" evidence="9">
    <location>
        <begin position="163"/>
        <end position="196"/>
    </location>
</feature>
<dbReference type="InterPro" id="IPR001471">
    <property type="entry name" value="AP2/ERF_dom"/>
</dbReference>
<dbReference type="EMBL" id="CACTIH010000489">
    <property type="protein sequence ID" value="CAA2961064.1"/>
    <property type="molecule type" value="Genomic_DNA"/>
</dbReference>
<keyword evidence="4" id="KW-0238">DNA-binding</keyword>
<evidence type="ECO:0000313" key="12">
    <source>
        <dbReference type="Proteomes" id="UP000594638"/>
    </source>
</evidence>
<dbReference type="GO" id="GO:0003677">
    <property type="term" value="F:DNA binding"/>
    <property type="evidence" value="ECO:0007669"/>
    <property type="project" value="UniProtKB-KW"/>
</dbReference>
<protein>
    <submittedName>
        <fullName evidence="11">Ethylene-responsive transcription factor ERF017-like</fullName>
    </submittedName>
</protein>
<name>A0A8S0Q580_OLEEU</name>
<evidence type="ECO:0000256" key="1">
    <source>
        <dbReference type="ARBA" id="ARBA00004123"/>
    </source>
</evidence>
<dbReference type="OrthoDB" id="1918918at2759"/>
<keyword evidence="2" id="KW-0611">Plant defense</keyword>
<dbReference type="InterPro" id="IPR016177">
    <property type="entry name" value="DNA-bd_dom_sf"/>
</dbReference>
<evidence type="ECO:0000256" key="2">
    <source>
        <dbReference type="ARBA" id="ARBA00022821"/>
    </source>
</evidence>
<dbReference type="AlphaFoldDB" id="A0A8S0Q580"/>
<comment type="similarity">
    <text evidence="8">Belongs to the AP2/ERF transcription factor family. ERF subfamily.</text>
</comment>
<dbReference type="SUPFAM" id="SSF54171">
    <property type="entry name" value="DNA-binding domain"/>
    <property type="match status" value="1"/>
</dbReference>
<evidence type="ECO:0000313" key="11">
    <source>
        <dbReference type="EMBL" id="CAA2961064.1"/>
    </source>
</evidence>
<feature type="compositionally biased region" description="Polar residues" evidence="9">
    <location>
        <begin position="98"/>
        <end position="111"/>
    </location>
</feature>
<evidence type="ECO:0000256" key="5">
    <source>
        <dbReference type="ARBA" id="ARBA00023159"/>
    </source>
</evidence>
<evidence type="ECO:0000256" key="6">
    <source>
        <dbReference type="ARBA" id="ARBA00023163"/>
    </source>
</evidence>
<dbReference type="InterPro" id="IPR051032">
    <property type="entry name" value="AP2/ERF_TF_ERF_subfamily"/>
</dbReference>
<dbReference type="Gene3D" id="3.30.730.10">
    <property type="entry name" value="AP2/ERF domain"/>
    <property type="match status" value="1"/>
</dbReference>
<proteinExistence type="inferred from homology"/>
<feature type="region of interest" description="Disordered" evidence="9">
    <location>
        <begin position="98"/>
        <end position="129"/>
    </location>
</feature>
<comment type="subcellular location">
    <subcellularLocation>
        <location evidence="1">Nucleus</location>
    </subcellularLocation>
</comment>
<dbReference type="PRINTS" id="PR00367">
    <property type="entry name" value="ETHRSPELEMNT"/>
</dbReference>
<dbReference type="FunFam" id="3.30.730.10:FF:000001">
    <property type="entry name" value="Ethylene-responsive transcription factor 2"/>
    <property type="match status" value="1"/>
</dbReference>
<evidence type="ECO:0000256" key="3">
    <source>
        <dbReference type="ARBA" id="ARBA00023015"/>
    </source>
</evidence>
<keyword evidence="12" id="KW-1185">Reference proteome</keyword>
<evidence type="ECO:0000256" key="7">
    <source>
        <dbReference type="ARBA" id="ARBA00023242"/>
    </source>
</evidence>
<dbReference type="SMART" id="SM00380">
    <property type="entry name" value="AP2"/>
    <property type="match status" value="1"/>
</dbReference>
<keyword evidence="3" id="KW-0805">Transcription regulation</keyword>
<accession>A0A8S0Q580</accession>
<keyword evidence="5" id="KW-0010">Activator</keyword>
<evidence type="ECO:0000256" key="9">
    <source>
        <dbReference type="SAM" id="MobiDB-lite"/>
    </source>
</evidence>
<keyword evidence="6" id="KW-0804">Transcription</keyword>
<comment type="caution">
    <text evidence="11">The sequence shown here is derived from an EMBL/GenBank/DDBJ whole genome shotgun (WGS) entry which is preliminary data.</text>
</comment>
<evidence type="ECO:0000256" key="4">
    <source>
        <dbReference type="ARBA" id="ARBA00023125"/>
    </source>
</evidence>
<dbReference type="GO" id="GO:0006952">
    <property type="term" value="P:defense response"/>
    <property type="evidence" value="ECO:0007669"/>
    <property type="project" value="UniProtKB-KW"/>
</dbReference>
<reference evidence="11 12" key="1">
    <citation type="submission" date="2019-12" db="EMBL/GenBank/DDBJ databases">
        <authorList>
            <person name="Alioto T."/>
            <person name="Alioto T."/>
            <person name="Gomez Garrido J."/>
        </authorList>
    </citation>
    <scope>NUCLEOTIDE SEQUENCE [LARGE SCALE GENOMIC DNA]</scope>
</reference>
<dbReference type="Proteomes" id="UP000594638">
    <property type="component" value="Unassembled WGS sequence"/>
</dbReference>
<dbReference type="CDD" id="cd00018">
    <property type="entry name" value="AP2"/>
    <property type="match status" value="1"/>
</dbReference>
<feature type="domain" description="AP2/ERF" evidence="10">
    <location>
        <begin position="19"/>
        <end position="76"/>
    </location>
</feature>
<dbReference type="PANTHER" id="PTHR31985:SF273">
    <property type="entry name" value="ETHYLENE-RESPONSIVE TRANSCRIPTION FACTOR ERF017"/>
    <property type="match status" value="1"/>
</dbReference>
<sequence>MDKNKDLSSSSQTGYDQLKYKGVRKRKWGKYVSEIRLPNSRERIWLGSYDTAEKAAKAFDAALFCLRGRHAKFNFPDDPPNIAGGQSLAPPEIQVVAQQYANNSSSSTQHPPTELEDASPSPNSEGADTMDSIDWSFLEMLDKDDVGNFTDFGLFPDLDETYIPPNFAFKDDDNNEDNHGNDDNGGNFSQSSLWNF</sequence>
<dbReference type="GO" id="GO:0003700">
    <property type="term" value="F:DNA-binding transcription factor activity"/>
    <property type="evidence" value="ECO:0007669"/>
    <property type="project" value="InterPro"/>
</dbReference>
<keyword evidence="7" id="KW-0539">Nucleus</keyword>
<dbReference type="Gramene" id="OE9A096223T1">
    <property type="protein sequence ID" value="OE9A096223C1"/>
    <property type="gene ID" value="OE9A096223"/>
</dbReference>
<dbReference type="PROSITE" id="PS51032">
    <property type="entry name" value="AP2_ERF"/>
    <property type="match status" value="1"/>
</dbReference>
<evidence type="ECO:0000259" key="10">
    <source>
        <dbReference type="PROSITE" id="PS51032"/>
    </source>
</evidence>
<dbReference type="Pfam" id="PF00847">
    <property type="entry name" value="AP2"/>
    <property type="match status" value="1"/>
</dbReference>
<gene>
    <name evidence="11" type="ORF">OLEA9_A096223</name>
</gene>
<feature type="compositionally biased region" description="Basic and acidic residues" evidence="9">
    <location>
        <begin position="169"/>
        <end position="182"/>
    </location>
</feature>
<dbReference type="GO" id="GO:0005634">
    <property type="term" value="C:nucleus"/>
    <property type="evidence" value="ECO:0007669"/>
    <property type="project" value="UniProtKB-SubCell"/>
</dbReference>